<dbReference type="EMBL" id="KI546166">
    <property type="protein sequence ID" value="EST41988.1"/>
    <property type="molecule type" value="Genomic_DNA"/>
</dbReference>
<evidence type="ECO:0000313" key="3">
    <source>
        <dbReference type="EMBL" id="EST41988.1"/>
    </source>
</evidence>
<keyword evidence="5" id="KW-1185">Reference proteome</keyword>
<dbReference type="InterPro" id="IPR004843">
    <property type="entry name" value="Calcineurin-like_PHP"/>
</dbReference>
<dbReference type="GO" id="GO:0016787">
    <property type="term" value="F:hydrolase activity"/>
    <property type="evidence" value="ECO:0007669"/>
    <property type="project" value="UniProtKB-KW"/>
</dbReference>
<dbReference type="GO" id="GO:0009166">
    <property type="term" value="P:nucleotide catabolic process"/>
    <property type="evidence" value="ECO:0007669"/>
    <property type="project" value="InterPro"/>
</dbReference>
<gene>
    <name evidence="3" type="ORF">SS50377_18293</name>
    <name evidence="4" type="ORF">SS50377_22523</name>
</gene>
<feature type="domain" description="Calcineurin-like phosphoesterase" evidence="2">
    <location>
        <begin position="11"/>
        <end position="212"/>
    </location>
</feature>
<dbReference type="EMBL" id="AUWU02000003">
    <property type="protein sequence ID" value="KAH0574907.1"/>
    <property type="molecule type" value="Genomic_DNA"/>
</dbReference>
<comment type="similarity">
    <text evidence="1">Belongs to the 5'-nucleotidase family.</text>
</comment>
<dbReference type="PRINTS" id="PR01607">
    <property type="entry name" value="APYRASEFAMLY"/>
</dbReference>
<evidence type="ECO:0000259" key="2">
    <source>
        <dbReference type="Pfam" id="PF00149"/>
    </source>
</evidence>
<dbReference type="AlphaFoldDB" id="V6LCK7"/>
<dbReference type="InterPro" id="IPR006179">
    <property type="entry name" value="5_nucleotidase/apyrase"/>
</dbReference>
<name>V6LCK7_9EUKA</name>
<keyword evidence="1" id="KW-0378">Hydrolase</keyword>
<dbReference type="PANTHER" id="PTHR11575">
    <property type="entry name" value="5'-NUCLEOTIDASE-RELATED"/>
    <property type="match status" value="1"/>
</dbReference>
<dbReference type="SUPFAM" id="SSF56300">
    <property type="entry name" value="Metallo-dependent phosphatases"/>
    <property type="match status" value="1"/>
</dbReference>
<organism evidence="3">
    <name type="scientific">Spironucleus salmonicida</name>
    <dbReference type="NCBI Taxonomy" id="348837"/>
    <lineage>
        <taxon>Eukaryota</taxon>
        <taxon>Metamonada</taxon>
        <taxon>Diplomonadida</taxon>
        <taxon>Hexamitidae</taxon>
        <taxon>Hexamitinae</taxon>
        <taxon>Spironucleus</taxon>
    </lineage>
</organism>
<dbReference type="Pfam" id="PF00149">
    <property type="entry name" value="Metallophos"/>
    <property type="match status" value="1"/>
</dbReference>
<accession>V6LCK7</accession>
<dbReference type="Gene3D" id="3.60.21.10">
    <property type="match status" value="1"/>
</dbReference>
<evidence type="ECO:0000313" key="4">
    <source>
        <dbReference type="EMBL" id="KAH0574907.1"/>
    </source>
</evidence>
<evidence type="ECO:0000313" key="5">
    <source>
        <dbReference type="Proteomes" id="UP000018208"/>
    </source>
</evidence>
<keyword evidence="1" id="KW-0547">Nucleotide-binding</keyword>
<evidence type="ECO:0000256" key="1">
    <source>
        <dbReference type="RuleBase" id="RU362119"/>
    </source>
</evidence>
<dbReference type="VEuPathDB" id="GiardiaDB:SS50377_22523"/>
<dbReference type="GO" id="GO:0005829">
    <property type="term" value="C:cytosol"/>
    <property type="evidence" value="ECO:0007669"/>
    <property type="project" value="TreeGrafter"/>
</dbReference>
<dbReference type="InterPro" id="IPR029052">
    <property type="entry name" value="Metallo-depent_PP-like"/>
</dbReference>
<dbReference type="PANTHER" id="PTHR11575:SF22">
    <property type="entry name" value="ADL392WP"/>
    <property type="match status" value="1"/>
</dbReference>
<dbReference type="Proteomes" id="UP000018208">
    <property type="component" value="Unassembled WGS sequence"/>
</dbReference>
<protein>
    <submittedName>
        <fullName evidence="3">Calcineurin-like phosphoesterase domain-containing protein</fullName>
    </submittedName>
</protein>
<dbReference type="OrthoDB" id="7722975at2759"/>
<reference evidence="3 4" key="1">
    <citation type="journal article" date="2014" name="PLoS Genet.">
        <title>The Genome of Spironucleus salmonicida Highlights a Fish Pathogen Adapted to Fluctuating Environments.</title>
        <authorList>
            <person name="Xu F."/>
            <person name="Jerlstrom-Hultqvist J."/>
            <person name="Einarsson E."/>
            <person name="Astvaldsson A."/>
            <person name="Svard S.G."/>
            <person name="Andersson J.O."/>
        </authorList>
    </citation>
    <scope>NUCLEOTIDE SEQUENCE</scope>
    <source>
        <strain evidence="4">ATCC 50377</strain>
    </source>
</reference>
<proteinExistence type="inferred from homology"/>
<reference evidence="4" key="2">
    <citation type="submission" date="2020-12" db="EMBL/GenBank/DDBJ databases">
        <title>New Spironucleus salmonicida genome in near-complete chromosomes.</title>
        <authorList>
            <person name="Xu F."/>
            <person name="Kurt Z."/>
            <person name="Jimenez-Gonzalez A."/>
            <person name="Astvaldsson A."/>
            <person name="Andersson J.O."/>
            <person name="Svard S.G."/>
        </authorList>
    </citation>
    <scope>NUCLEOTIDE SEQUENCE</scope>
    <source>
        <strain evidence="4">ATCC 50377</strain>
    </source>
</reference>
<dbReference type="GO" id="GO:0000166">
    <property type="term" value="F:nucleotide binding"/>
    <property type="evidence" value="ECO:0007669"/>
    <property type="project" value="UniProtKB-KW"/>
</dbReference>
<sequence length="470" mass="54336">MLTVIASLILYHQSDIHGWLIPDFRANIQQNFPQTLAFYRTAKNTPNTLVFDSGDLIQGCGLSDADMSHKQGYFIYEIFEQISNKTYIDAICPGNHDLNIDSPILEFDFKNLFVLTNAAQSVFLRSKIVNKTIIFGFSPQFEVIDEVRIRPLAEFLETDQYIKDRLNSQEIDQIVVLVHAGQFTDAKFFFQIYQQLRTLTDKLIVMLGGHEHLTVYNYRIKLDEVEQTLGAKINRNWGGIFTDGFDKNFVIAETENFYRYISKIQIEFEHERSHAGSLVARDVQFKKIENQKDTLEAEVGRISLDYFETSLLSQIKNKVQELNLSVKIGVSPRKYFCYSYDLQDGSSLSALILQIMASKFSSSSAIRKGFFTVDIDAGPVFVNDLYSIIRFRNEVLWRFTLQEGWVELINQNTSLLIYDTQSNQLVVDYYDGNEIKELLVSHGLIPQIEVLDTTLFTVFRKYIQENWMVE</sequence>